<evidence type="ECO:0000256" key="2">
    <source>
        <dbReference type="SAM" id="Phobius"/>
    </source>
</evidence>
<keyword evidence="2" id="KW-0472">Membrane</keyword>
<dbReference type="RefSeq" id="WP_005192272.1">
    <property type="nucleotide sequence ID" value="NZ_CP045805.1"/>
</dbReference>
<sequence>MATATVALIVSIISAAITLGGLFWQFTLYRLSGARLRVQTVLEFHNEYGHVQTVTGTRRMTWDDFIAGHPGEPTRLGIEVVRVRVTNVGRSPVSVDNIALDIGRSSRLRRGRSSVVPWSFRNIDASEPELNKPTSGPTRLEAGSTTSRVYHLWPLVEYHADRDGEIVIRGTATAAGRRPTLSRRKFAWRFTTGDESWFLDSGVTPDVRVYRELWRHSYDEMVGGIPRIMRREVVRKLEEGASKDELQAYLDEVGRSDELGRYYGVVAFDAHKAFHKCEPDPKPAGGEGEPSNDDDQD</sequence>
<name>A0A857M6C6_9ACTN</name>
<gene>
    <name evidence="3" type="ORF">GII30_00635</name>
</gene>
<feature type="region of interest" description="Disordered" evidence="1">
    <location>
        <begin position="276"/>
        <end position="297"/>
    </location>
</feature>
<keyword evidence="2" id="KW-0812">Transmembrane</keyword>
<evidence type="ECO:0000313" key="3">
    <source>
        <dbReference type="EMBL" id="QHN37883.1"/>
    </source>
</evidence>
<reference evidence="3" key="1">
    <citation type="journal article" date="2021" name="Nat. Microbiol.">
        <title>Cocultivation of an ultrasmall environmental parasitic bacterium with lytic ability against bacteria associated with wastewater foams.</title>
        <authorList>
            <person name="Batinovic S."/>
            <person name="Rose J.J.A."/>
            <person name="Ratcliffe J."/>
            <person name="Seviour R.J."/>
            <person name="Petrovski S."/>
        </authorList>
    </citation>
    <scope>NUCLEOTIDE SEQUENCE</scope>
    <source>
        <strain evidence="3">CON44</strain>
    </source>
</reference>
<evidence type="ECO:0000256" key="1">
    <source>
        <dbReference type="SAM" id="MobiDB-lite"/>
    </source>
</evidence>
<feature type="transmembrane region" description="Helical" evidence="2">
    <location>
        <begin position="6"/>
        <end position="29"/>
    </location>
</feature>
<dbReference type="AlphaFoldDB" id="A0A857M6C6"/>
<dbReference type="EMBL" id="CP045810">
    <property type="protein sequence ID" value="QHN37883.1"/>
    <property type="molecule type" value="Genomic_DNA"/>
</dbReference>
<organism evidence="3">
    <name type="scientific">Gordonia amarae</name>
    <dbReference type="NCBI Taxonomy" id="36821"/>
    <lineage>
        <taxon>Bacteria</taxon>
        <taxon>Bacillati</taxon>
        <taxon>Actinomycetota</taxon>
        <taxon>Actinomycetes</taxon>
        <taxon>Mycobacteriales</taxon>
        <taxon>Gordoniaceae</taxon>
        <taxon>Gordonia</taxon>
    </lineage>
</organism>
<proteinExistence type="predicted"/>
<keyword evidence="2" id="KW-1133">Transmembrane helix</keyword>
<protein>
    <submittedName>
        <fullName evidence="3">Uncharacterized protein</fullName>
    </submittedName>
</protein>
<accession>A0A857M6C6</accession>